<name>A0A0E9SJQ8_ANGAN</name>
<reference evidence="1" key="1">
    <citation type="submission" date="2014-11" db="EMBL/GenBank/DDBJ databases">
        <authorList>
            <person name="Amaro Gonzalez C."/>
        </authorList>
    </citation>
    <scope>NUCLEOTIDE SEQUENCE</scope>
</reference>
<reference evidence="1" key="2">
    <citation type="journal article" date="2015" name="Fish Shellfish Immunol.">
        <title>Early steps in the European eel (Anguilla anguilla)-Vibrio vulnificus interaction in the gills: Role of the RtxA13 toxin.</title>
        <authorList>
            <person name="Callol A."/>
            <person name="Pajuelo D."/>
            <person name="Ebbesson L."/>
            <person name="Teles M."/>
            <person name="MacKenzie S."/>
            <person name="Amaro C."/>
        </authorList>
    </citation>
    <scope>NUCLEOTIDE SEQUENCE</scope>
</reference>
<evidence type="ECO:0000313" key="1">
    <source>
        <dbReference type="EMBL" id="JAH41629.1"/>
    </source>
</evidence>
<sequence>MPYACHCKAGGKTVWANCTTCRQTEIIQWNSGAWSSHQHIDCKRYLQ</sequence>
<protein>
    <submittedName>
        <fullName evidence="1">Uncharacterized protein</fullName>
    </submittedName>
</protein>
<accession>A0A0E9SJQ8</accession>
<dbReference type="AlphaFoldDB" id="A0A0E9SJQ8"/>
<dbReference type="EMBL" id="GBXM01066948">
    <property type="protein sequence ID" value="JAH41629.1"/>
    <property type="molecule type" value="Transcribed_RNA"/>
</dbReference>
<proteinExistence type="predicted"/>
<organism evidence="1">
    <name type="scientific">Anguilla anguilla</name>
    <name type="common">European freshwater eel</name>
    <name type="synonym">Muraena anguilla</name>
    <dbReference type="NCBI Taxonomy" id="7936"/>
    <lineage>
        <taxon>Eukaryota</taxon>
        <taxon>Metazoa</taxon>
        <taxon>Chordata</taxon>
        <taxon>Craniata</taxon>
        <taxon>Vertebrata</taxon>
        <taxon>Euteleostomi</taxon>
        <taxon>Actinopterygii</taxon>
        <taxon>Neopterygii</taxon>
        <taxon>Teleostei</taxon>
        <taxon>Anguilliformes</taxon>
        <taxon>Anguillidae</taxon>
        <taxon>Anguilla</taxon>
    </lineage>
</organism>